<evidence type="ECO:0000313" key="1">
    <source>
        <dbReference type="EMBL" id="KEH39222.1"/>
    </source>
</evidence>
<gene>
    <name evidence="1" type="ordered locus">MTR_2g090895</name>
</gene>
<dbReference type="Proteomes" id="UP000002051">
    <property type="component" value="Chromosome 2"/>
</dbReference>
<reference evidence="1 3" key="1">
    <citation type="journal article" date="2011" name="Nature">
        <title>The Medicago genome provides insight into the evolution of rhizobial symbioses.</title>
        <authorList>
            <person name="Young N.D."/>
            <person name="Debelle F."/>
            <person name="Oldroyd G.E."/>
            <person name="Geurts R."/>
            <person name="Cannon S.B."/>
            <person name="Udvardi M.K."/>
            <person name="Benedito V.A."/>
            <person name="Mayer K.F."/>
            <person name="Gouzy J."/>
            <person name="Schoof H."/>
            <person name="Van de Peer Y."/>
            <person name="Proost S."/>
            <person name="Cook D.R."/>
            <person name="Meyers B.C."/>
            <person name="Spannagl M."/>
            <person name="Cheung F."/>
            <person name="De Mita S."/>
            <person name="Krishnakumar V."/>
            <person name="Gundlach H."/>
            <person name="Zhou S."/>
            <person name="Mudge J."/>
            <person name="Bharti A.K."/>
            <person name="Murray J.D."/>
            <person name="Naoumkina M.A."/>
            <person name="Rosen B."/>
            <person name="Silverstein K.A."/>
            <person name="Tang H."/>
            <person name="Rombauts S."/>
            <person name="Zhao P.X."/>
            <person name="Zhou P."/>
            <person name="Barbe V."/>
            <person name="Bardou P."/>
            <person name="Bechner M."/>
            <person name="Bellec A."/>
            <person name="Berger A."/>
            <person name="Berges H."/>
            <person name="Bidwell S."/>
            <person name="Bisseling T."/>
            <person name="Choisne N."/>
            <person name="Couloux A."/>
            <person name="Denny R."/>
            <person name="Deshpande S."/>
            <person name="Dai X."/>
            <person name="Doyle J.J."/>
            <person name="Dudez A.M."/>
            <person name="Farmer A.D."/>
            <person name="Fouteau S."/>
            <person name="Franken C."/>
            <person name="Gibelin C."/>
            <person name="Gish J."/>
            <person name="Goldstein S."/>
            <person name="Gonzalez A.J."/>
            <person name="Green P.J."/>
            <person name="Hallab A."/>
            <person name="Hartog M."/>
            <person name="Hua A."/>
            <person name="Humphray S.J."/>
            <person name="Jeong D.H."/>
            <person name="Jing Y."/>
            <person name="Jocker A."/>
            <person name="Kenton S.M."/>
            <person name="Kim D.J."/>
            <person name="Klee K."/>
            <person name="Lai H."/>
            <person name="Lang C."/>
            <person name="Lin S."/>
            <person name="Macmil S.L."/>
            <person name="Magdelenat G."/>
            <person name="Matthews L."/>
            <person name="McCorrison J."/>
            <person name="Monaghan E.L."/>
            <person name="Mun J.H."/>
            <person name="Najar F.Z."/>
            <person name="Nicholson C."/>
            <person name="Noirot C."/>
            <person name="O'Bleness M."/>
            <person name="Paule C.R."/>
            <person name="Poulain J."/>
            <person name="Prion F."/>
            <person name="Qin B."/>
            <person name="Qu C."/>
            <person name="Retzel E.F."/>
            <person name="Riddle C."/>
            <person name="Sallet E."/>
            <person name="Samain S."/>
            <person name="Samson N."/>
            <person name="Sanders I."/>
            <person name="Saurat O."/>
            <person name="Scarpelli C."/>
            <person name="Schiex T."/>
            <person name="Segurens B."/>
            <person name="Severin A.J."/>
            <person name="Sherrier D.J."/>
            <person name="Shi R."/>
            <person name="Sims S."/>
            <person name="Singer S.R."/>
            <person name="Sinharoy S."/>
            <person name="Sterck L."/>
            <person name="Viollet A."/>
            <person name="Wang B.B."/>
            <person name="Wang K."/>
            <person name="Wang M."/>
            <person name="Wang X."/>
            <person name="Warfsmann J."/>
            <person name="Weissenbach J."/>
            <person name="White D.D."/>
            <person name="White J.D."/>
            <person name="Wiley G.B."/>
            <person name="Wincker P."/>
            <person name="Xing Y."/>
            <person name="Yang L."/>
            <person name="Yao Z."/>
            <person name="Ying F."/>
            <person name="Zhai J."/>
            <person name="Zhou L."/>
            <person name="Zuber A."/>
            <person name="Denarie J."/>
            <person name="Dixon R.A."/>
            <person name="May G.D."/>
            <person name="Schwartz D.C."/>
            <person name="Rogers J."/>
            <person name="Quetier F."/>
            <person name="Town C.D."/>
            <person name="Roe B.A."/>
        </authorList>
    </citation>
    <scope>NUCLEOTIDE SEQUENCE [LARGE SCALE GENOMIC DNA]</scope>
    <source>
        <strain evidence="1">A17</strain>
        <strain evidence="2 3">cv. Jemalong A17</strain>
    </source>
</reference>
<keyword evidence="3" id="KW-1185">Reference proteome</keyword>
<proteinExistence type="predicted"/>
<name>A0A072VBP8_MEDTR</name>
<reference evidence="2" key="3">
    <citation type="submission" date="2015-04" db="UniProtKB">
        <authorList>
            <consortium name="EnsemblPlants"/>
        </authorList>
    </citation>
    <scope>IDENTIFICATION</scope>
    <source>
        <strain evidence="2">cv. Jemalong A17</strain>
    </source>
</reference>
<evidence type="ECO:0000313" key="2">
    <source>
        <dbReference type="EnsemblPlants" id="KEH39222"/>
    </source>
</evidence>
<dbReference type="EnsemblPlants" id="KEH39222">
    <property type="protein sequence ID" value="KEH39222"/>
    <property type="gene ID" value="MTR_2g090895"/>
</dbReference>
<dbReference type="AlphaFoldDB" id="A0A072VBP8"/>
<dbReference type="EMBL" id="CM001218">
    <property type="protein sequence ID" value="KEH39222.1"/>
    <property type="molecule type" value="Genomic_DNA"/>
</dbReference>
<organism evidence="1 3">
    <name type="scientific">Medicago truncatula</name>
    <name type="common">Barrel medic</name>
    <name type="synonym">Medicago tribuloides</name>
    <dbReference type="NCBI Taxonomy" id="3880"/>
    <lineage>
        <taxon>Eukaryota</taxon>
        <taxon>Viridiplantae</taxon>
        <taxon>Streptophyta</taxon>
        <taxon>Embryophyta</taxon>
        <taxon>Tracheophyta</taxon>
        <taxon>Spermatophyta</taxon>
        <taxon>Magnoliopsida</taxon>
        <taxon>eudicotyledons</taxon>
        <taxon>Gunneridae</taxon>
        <taxon>Pentapetalae</taxon>
        <taxon>rosids</taxon>
        <taxon>fabids</taxon>
        <taxon>Fabales</taxon>
        <taxon>Fabaceae</taxon>
        <taxon>Papilionoideae</taxon>
        <taxon>50 kb inversion clade</taxon>
        <taxon>NPAAA clade</taxon>
        <taxon>Hologalegina</taxon>
        <taxon>IRL clade</taxon>
        <taxon>Trifolieae</taxon>
        <taxon>Medicago</taxon>
    </lineage>
</organism>
<evidence type="ECO:0000313" key="3">
    <source>
        <dbReference type="Proteomes" id="UP000002051"/>
    </source>
</evidence>
<sequence>MGEKKNESDEPLTQPLNKYVYFQKPQGNGHMGMEKEWTAMNSWEEGLNGVTGKSPVDLIASGNQPPRALVTFSLVTCPYNNDNPLEH</sequence>
<reference evidence="1 3" key="2">
    <citation type="journal article" date="2014" name="BMC Genomics">
        <title>An improved genome release (version Mt4.0) for the model legume Medicago truncatula.</title>
        <authorList>
            <person name="Tang H."/>
            <person name="Krishnakumar V."/>
            <person name="Bidwell S."/>
            <person name="Rosen B."/>
            <person name="Chan A."/>
            <person name="Zhou S."/>
            <person name="Gentzbittel L."/>
            <person name="Childs K.L."/>
            <person name="Yandell M."/>
            <person name="Gundlach H."/>
            <person name="Mayer K.F."/>
            <person name="Schwartz D.C."/>
            <person name="Town C.D."/>
        </authorList>
    </citation>
    <scope>GENOME REANNOTATION</scope>
    <source>
        <strain evidence="1">A17</strain>
        <strain evidence="2 3">cv. Jemalong A17</strain>
    </source>
</reference>
<dbReference type="HOGENOM" id="CLU_2486743_0_0_1"/>
<protein>
    <submittedName>
        <fullName evidence="1 2">Uncharacterized protein</fullName>
    </submittedName>
</protein>
<accession>A0A072VBP8</accession>